<dbReference type="AlphaFoldDB" id="A0A9P5SKY9"/>
<dbReference type="InterPro" id="IPR032675">
    <property type="entry name" value="LRR_dom_sf"/>
</dbReference>
<proteinExistence type="predicted"/>
<dbReference type="Pfam" id="PF00560">
    <property type="entry name" value="LRR_1"/>
    <property type="match status" value="4"/>
</dbReference>
<feature type="chain" id="PRO_5040394559" evidence="2">
    <location>
        <begin position="30"/>
        <end position="475"/>
    </location>
</feature>
<keyword evidence="2" id="KW-0732">Signal</keyword>
<feature type="signal peptide" evidence="2">
    <location>
        <begin position="1"/>
        <end position="29"/>
    </location>
</feature>
<feature type="compositionally biased region" description="Pro residues" evidence="1">
    <location>
        <begin position="65"/>
        <end position="102"/>
    </location>
</feature>
<evidence type="ECO:0000313" key="4">
    <source>
        <dbReference type="Proteomes" id="UP000696485"/>
    </source>
</evidence>
<evidence type="ECO:0000256" key="2">
    <source>
        <dbReference type="SAM" id="SignalP"/>
    </source>
</evidence>
<dbReference type="Proteomes" id="UP000696485">
    <property type="component" value="Unassembled WGS sequence"/>
</dbReference>
<dbReference type="SUPFAM" id="SSF52058">
    <property type="entry name" value="L domain-like"/>
    <property type="match status" value="1"/>
</dbReference>
<keyword evidence="4" id="KW-1185">Reference proteome</keyword>
<name>A0A9P5SKY9_9FUNG</name>
<dbReference type="EMBL" id="JAAAUY010000479">
    <property type="protein sequence ID" value="KAF9329386.1"/>
    <property type="molecule type" value="Genomic_DNA"/>
</dbReference>
<dbReference type="Gene3D" id="3.80.10.10">
    <property type="entry name" value="Ribonuclease Inhibitor"/>
    <property type="match status" value="2"/>
</dbReference>
<feature type="compositionally biased region" description="Acidic residues" evidence="1">
    <location>
        <begin position="36"/>
        <end position="54"/>
    </location>
</feature>
<gene>
    <name evidence="3" type="ORF">BG006_007511</name>
</gene>
<feature type="region of interest" description="Disordered" evidence="1">
    <location>
        <begin position="30"/>
        <end position="102"/>
    </location>
</feature>
<evidence type="ECO:0000256" key="1">
    <source>
        <dbReference type="SAM" id="MobiDB-lite"/>
    </source>
</evidence>
<accession>A0A9P5SKY9</accession>
<protein>
    <submittedName>
        <fullName evidence="3">Uncharacterized protein</fullName>
    </submittedName>
</protein>
<dbReference type="PRINTS" id="PR00019">
    <property type="entry name" value="LEURICHRPT"/>
</dbReference>
<dbReference type="InterPro" id="IPR052592">
    <property type="entry name" value="LRR-RLK"/>
</dbReference>
<reference evidence="3" key="1">
    <citation type="journal article" date="2020" name="Fungal Divers.">
        <title>Resolving the Mortierellaceae phylogeny through synthesis of multi-gene phylogenetics and phylogenomics.</title>
        <authorList>
            <person name="Vandepol N."/>
            <person name="Liber J."/>
            <person name="Desiro A."/>
            <person name="Na H."/>
            <person name="Kennedy M."/>
            <person name="Barry K."/>
            <person name="Grigoriev I.V."/>
            <person name="Miller A.N."/>
            <person name="O'Donnell K."/>
            <person name="Stajich J.E."/>
            <person name="Bonito G."/>
        </authorList>
    </citation>
    <scope>NUCLEOTIDE SEQUENCE</scope>
    <source>
        <strain evidence="3">NVP1</strain>
    </source>
</reference>
<comment type="caution">
    <text evidence="3">The sequence shown here is derived from an EMBL/GenBank/DDBJ whole genome shotgun (WGS) entry which is preliminary data.</text>
</comment>
<dbReference type="PANTHER" id="PTHR48054">
    <property type="entry name" value="RECEPTOR KINASE-LIKE PROTEIN XA21"/>
    <property type="match status" value="1"/>
</dbReference>
<organism evidence="3 4">
    <name type="scientific">Podila minutissima</name>
    <dbReference type="NCBI Taxonomy" id="64525"/>
    <lineage>
        <taxon>Eukaryota</taxon>
        <taxon>Fungi</taxon>
        <taxon>Fungi incertae sedis</taxon>
        <taxon>Mucoromycota</taxon>
        <taxon>Mortierellomycotina</taxon>
        <taxon>Mortierellomycetes</taxon>
        <taxon>Mortierellales</taxon>
        <taxon>Mortierellaceae</taxon>
        <taxon>Podila</taxon>
    </lineage>
</organism>
<sequence length="475" mass="51434">MLITGRHRRWLALSLLLMLLLTLLHNATAAPASSDGDGDGDSFENSVDIEDDSIETFPTNITSDPPAPTIDTPPPPPPPPPTTPPPLPPSPSPPPVVPIPRPPLPTVPSGILKAGTASPECAIIGDLYQATGPWQFVPDTTNCCNAEYPNSSGIKCNAQGQIIYVYLADLSHNRLSGSLPSSGAGWTNLGTLNLESNAFTGSIPDWLTTLPNLHSLAIGQNFFTTNDPLPVFTFNVEPSANGTVVSHIPANTSPETYVPPSSVFLENFVRLPKLRQLKLDSLGITGGFPVSWEHQMLNLTKLDVSNNSMQGLIPGYLNNFVGLKTLLLDRNEFGGKIPALNNLQSLAVLDLSYNQLSGLLPPWGAGLNLTILNLSNNLLSGPLPFDNHHHWRTCSVANNYFVCTKGPEQVLSNKWKTDCRAMCSYTQETVPKVRPPINTTLPRIKIHQTHNAVAEFTIQWSTLAMMALPLLTEFM</sequence>
<evidence type="ECO:0000313" key="3">
    <source>
        <dbReference type="EMBL" id="KAF9329386.1"/>
    </source>
</evidence>
<dbReference type="InterPro" id="IPR001611">
    <property type="entry name" value="Leu-rich_rpt"/>
</dbReference>